<evidence type="ECO:0000313" key="1">
    <source>
        <dbReference type="EMBL" id="GAA1137785.1"/>
    </source>
</evidence>
<dbReference type="RefSeq" id="WP_343907078.1">
    <property type="nucleotide sequence ID" value="NZ_BAAAJE010000006.1"/>
</dbReference>
<protein>
    <submittedName>
        <fullName evidence="1">Uncharacterized protein</fullName>
    </submittedName>
</protein>
<dbReference type="EMBL" id="BAAAJE010000006">
    <property type="protein sequence ID" value="GAA1137785.1"/>
    <property type="molecule type" value="Genomic_DNA"/>
</dbReference>
<gene>
    <name evidence="1" type="ORF">GCM10009606_17120</name>
</gene>
<comment type="caution">
    <text evidence="1">The sequence shown here is derived from an EMBL/GenBank/DDBJ whole genome shotgun (WGS) entry which is preliminary data.</text>
</comment>
<keyword evidence="2" id="KW-1185">Reference proteome</keyword>
<name>A0ABN1UCT2_9ACTN</name>
<accession>A0ABN1UCT2</accession>
<dbReference type="Proteomes" id="UP001499979">
    <property type="component" value="Unassembled WGS sequence"/>
</dbReference>
<organism evidence="1 2">
    <name type="scientific">Nocardioides aquiterrae</name>
    <dbReference type="NCBI Taxonomy" id="203799"/>
    <lineage>
        <taxon>Bacteria</taxon>
        <taxon>Bacillati</taxon>
        <taxon>Actinomycetota</taxon>
        <taxon>Actinomycetes</taxon>
        <taxon>Propionibacteriales</taxon>
        <taxon>Nocardioidaceae</taxon>
        <taxon>Nocardioides</taxon>
    </lineage>
</organism>
<evidence type="ECO:0000313" key="2">
    <source>
        <dbReference type="Proteomes" id="UP001499979"/>
    </source>
</evidence>
<sequence>MNRAIDYPIHVNTDRHHLHWETTLDRLELDVILAERKLDDPTAPDLEPWDEPNLAGPVPLDLVDRALAILARQRAVEARLAATAQGLRRHQDFASRVDRATARGAQPVYLDMEA</sequence>
<reference evidence="1 2" key="1">
    <citation type="journal article" date="2019" name="Int. J. Syst. Evol. Microbiol.">
        <title>The Global Catalogue of Microorganisms (GCM) 10K type strain sequencing project: providing services to taxonomists for standard genome sequencing and annotation.</title>
        <authorList>
            <consortium name="The Broad Institute Genomics Platform"/>
            <consortium name="The Broad Institute Genome Sequencing Center for Infectious Disease"/>
            <person name="Wu L."/>
            <person name="Ma J."/>
        </authorList>
    </citation>
    <scope>NUCLEOTIDE SEQUENCE [LARGE SCALE GENOMIC DNA]</scope>
    <source>
        <strain evidence="1 2">JCM 11813</strain>
    </source>
</reference>
<proteinExistence type="predicted"/>